<dbReference type="SMART" id="SM00098">
    <property type="entry name" value="alkPPc"/>
    <property type="match status" value="1"/>
</dbReference>
<dbReference type="RefSeq" id="WP_015961204.1">
    <property type="nucleotide sequence ID" value="NC_008639.1"/>
</dbReference>
<dbReference type="AlphaFoldDB" id="A1BJV0"/>
<comment type="similarity">
    <text evidence="1 9">Belongs to the alkaline phosphatase family.</text>
</comment>
<dbReference type="PROSITE" id="PS00123">
    <property type="entry name" value="ALKALINE_PHOSPHATASE"/>
    <property type="match status" value="1"/>
</dbReference>
<dbReference type="eggNOG" id="COG1785">
    <property type="taxonomic scope" value="Bacteria"/>
</dbReference>
<evidence type="ECO:0000256" key="7">
    <source>
        <dbReference type="PIRSR" id="PIRSR601952-1"/>
    </source>
</evidence>
<feature type="binding site" evidence="8">
    <location>
        <position position="150"/>
    </location>
    <ligand>
        <name>Mg(2+)</name>
        <dbReference type="ChEBI" id="CHEBI:18420"/>
    </ligand>
</feature>
<feature type="binding site" evidence="8">
    <location>
        <position position="281"/>
    </location>
    <ligand>
        <name>Zn(2+)</name>
        <dbReference type="ChEBI" id="CHEBI:29105"/>
        <label>2</label>
    </ligand>
</feature>
<dbReference type="STRING" id="290317.Cpha266_2693"/>
<name>A1BJV0_CHLPD</name>
<keyword evidence="6 8" id="KW-0460">Magnesium</keyword>
<keyword evidence="3 8" id="KW-0479">Metal-binding</keyword>
<dbReference type="InterPro" id="IPR001952">
    <property type="entry name" value="Alkaline_phosphatase"/>
</dbReference>
<dbReference type="PANTHER" id="PTHR11596">
    <property type="entry name" value="ALKALINE PHOSPHATASE"/>
    <property type="match status" value="1"/>
</dbReference>
<dbReference type="Gene3D" id="3.40.720.10">
    <property type="entry name" value="Alkaline Phosphatase, subunit A"/>
    <property type="match status" value="1"/>
</dbReference>
<dbReference type="OrthoDB" id="9794455at2"/>
<feature type="signal peptide" evidence="10">
    <location>
        <begin position="1"/>
        <end position="31"/>
    </location>
</feature>
<sequence length="501" mass="54095" precursor="true">MRHFLTNRTKRIALFSSALFVLILLSAPLDAASRRTTKPAGAPRYIFLFIGDGMGLAQAALSDAMRERGTPGLVMNTFPSIGIATTHAENRFITDSGAAGTALATGSKTSIGTISMAANHNDTLRTIAEMVKAKGMKVGIVSTVGINDATPACFYAHNANRKNVYNIALQMPSSGVDYFGGGYANGNLPQNRKSGTSFRGDIVDLMKSRNYAVVTEREQLGSVQPGTRCWAYTAYDEQGAMSYALDRKQKEISLAEFTREGIRLLDNPRGFFMMVEGGKIDWACHANDAAAVAGDVRDFDRAIAEAVLFYRKRPHQTLIIVTADHECGGLTLGNAARGYASRFELLGYQKISGERFAEKVATWKKNRNISFPMALDSIKVYYGLGNAAADSALALSSADRQSLNDAYSSSMAREVSDKNRYSAPDALATVATGMLNRRAGIGWTSPVHTALPVQVMALGVGASVFTGFYDNTDIAAKIIAASQLKPFIEKQKRSKNIANRP</sequence>
<feature type="binding site" evidence="8">
    <location>
        <position position="52"/>
    </location>
    <ligand>
        <name>Mg(2+)</name>
        <dbReference type="ChEBI" id="CHEBI:18420"/>
    </ligand>
</feature>
<reference evidence="11 12" key="1">
    <citation type="submission" date="2006-12" db="EMBL/GenBank/DDBJ databases">
        <title>Complete sequence of Chlorobium phaeobacteroides DSM 266.</title>
        <authorList>
            <consortium name="US DOE Joint Genome Institute"/>
            <person name="Copeland A."/>
            <person name="Lucas S."/>
            <person name="Lapidus A."/>
            <person name="Barry K."/>
            <person name="Detter J.C."/>
            <person name="Glavina del Rio T."/>
            <person name="Hammon N."/>
            <person name="Israni S."/>
            <person name="Pitluck S."/>
            <person name="Goltsman E."/>
            <person name="Schmutz J."/>
            <person name="Larimer F."/>
            <person name="Land M."/>
            <person name="Hauser L."/>
            <person name="Mikhailova N."/>
            <person name="Li T."/>
            <person name="Overmann J."/>
            <person name="Bryant D.A."/>
            <person name="Richardson P."/>
        </authorList>
    </citation>
    <scope>NUCLEOTIDE SEQUENCE [LARGE SCALE GENOMIC DNA]</scope>
    <source>
        <strain evidence="11 12">DSM 266</strain>
    </source>
</reference>
<keyword evidence="2" id="KW-0597">Phosphoprotein</keyword>
<dbReference type="HOGENOM" id="CLU_008539_5_0_10"/>
<dbReference type="Proteomes" id="UP000008701">
    <property type="component" value="Chromosome"/>
</dbReference>
<proteinExistence type="inferred from homology"/>
<comment type="cofactor">
    <cofactor evidence="8">
        <name>Zn(2+)</name>
        <dbReference type="ChEBI" id="CHEBI:29105"/>
    </cofactor>
    <text evidence="8">Binds 2 Zn(2+) ions.</text>
</comment>
<feature type="binding site" evidence="8">
    <location>
        <position position="285"/>
    </location>
    <ligand>
        <name>Zn(2+)</name>
        <dbReference type="ChEBI" id="CHEBI:29105"/>
        <label>2</label>
    </ligand>
</feature>
<dbReference type="PRINTS" id="PR00113">
    <property type="entry name" value="ALKPHPHTASE"/>
</dbReference>
<dbReference type="SUPFAM" id="SSF53649">
    <property type="entry name" value="Alkaline phosphatase-like"/>
    <property type="match status" value="1"/>
</dbReference>
<evidence type="ECO:0000256" key="6">
    <source>
        <dbReference type="ARBA" id="ARBA00022842"/>
    </source>
</evidence>
<gene>
    <name evidence="11" type="ordered locus">Cpha266_2693</name>
</gene>
<evidence type="ECO:0000256" key="2">
    <source>
        <dbReference type="ARBA" id="ARBA00022553"/>
    </source>
</evidence>
<protein>
    <submittedName>
        <fullName evidence="11">Alkaline phosphatase</fullName>
    </submittedName>
</protein>
<dbReference type="Gene3D" id="1.10.60.40">
    <property type="match status" value="1"/>
</dbReference>
<dbReference type="PANTHER" id="PTHR11596:SF5">
    <property type="entry name" value="ALKALINE PHOSPHATASE"/>
    <property type="match status" value="1"/>
</dbReference>
<dbReference type="GO" id="GO:0004035">
    <property type="term" value="F:alkaline phosphatase activity"/>
    <property type="evidence" value="ECO:0007669"/>
    <property type="project" value="TreeGrafter"/>
</dbReference>
<dbReference type="KEGG" id="cph:Cpha266_2693"/>
<evidence type="ECO:0000256" key="5">
    <source>
        <dbReference type="ARBA" id="ARBA00022833"/>
    </source>
</evidence>
<evidence type="ECO:0000256" key="1">
    <source>
        <dbReference type="ARBA" id="ARBA00005984"/>
    </source>
</evidence>
<dbReference type="EMBL" id="CP000492">
    <property type="protein sequence ID" value="ABL66677.1"/>
    <property type="molecule type" value="Genomic_DNA"/>
</dbReference>
<comment type="cofactor">
    <cofactor evidence="8">
        <name>Mg(2+)</name>
        <dbReference type="ChEBI" id="CHEBI:18420"/>
    </cofactor>
    <text evidence="8">Binds 1 Mg(2+) ion.</text>
</comment>
<keyword evidence="5 8" id="KW-0862">Zinc</keyword>
<evidence type="ECO:0000313" key="12">
    <source>
        <dbReference type="Proteomes" id="UP000008701"/>
    </source>
</evidence>
<feature type="active site" description="Phosphoserine intermediate" evidence="7">
    <location>
        <position position="96"/>
    </location>
</feature>
<dbReference type="GO" id="GO:0046872">
    <property type="term" value="F:metal ion binding"/>
    <property type="evidence" value="ECO:0007669"/>
    <property type="project" value="UniProtKB-KW"/>
</dbReference>
<dbReference type="Pfam" id="PF00245">
    <property type="entry name" value="Alk_phosphatase"/>
    <property type="match status" value="1"/>
</dbReference>
<evidence type="ECO:0000256" key="3">
    <source>
        <dbReference type="ARBA" id="ARBA00022723"/>
    </source>
</evidence>
<keyword evidence="10" id="KW-0732">Signal</keyword>
<feature type="binding site" evidence="8">
    <location>
        <position position="448"/>
    </location>
    <ligand>
        <name>Zn(2+)</name>
        <dbReference type="ChEBI" id="CHEBI:29105"/>
        <label>2</label>
    </ligand>
</feature>
<evidence type="ECO:0000256" key="4">
    <source>
        <dbReference type="ARBA" id="ARBA00022801"/>
    </source>
</evidence>
<feature type="chain" id="PRO_5002632630" evidence="10">
    <location>
        <begin position="32"/>
        <end position="501"/>
    </location>
</feature>
<organism evidence="11 12">
    <name type="scientific">Chlorobium phaeobacteroides (strain DSM 266 / SMG 266 / 2430)</name>
    <dbReference type="NCBI Taxonomy" id="290317"/>
    <lineage>
        <taxon>Bacteria</taxon>
        <taxon>Pseudomonadati</taxon>
        <taxon>Chlorobiota</taxon>
        <taxon>Chlorobiia</taxon>
        <taxon>Chlorobiales</taxon>
        <taxon>Chlorobiaceae</taxon>
        <taxon>Chlorobium/Pelodictyon group</taxon>
        <taxon>Chlorobium</taxon>
    </lineage>
</organism>
<accession>A1BJV0</accession>
<feature type="binding site" evidence="8">
    <location>
        <position position="276"/>
    </location>
    <ligand>
        <name>Mg(2+)</name>
        <dbReference type="ChEBI" id="CHEBI:18420"/>
    </ligand>
</feature>
<evidence type="ECO:0000256" key="10">
    <source>
        <dbReference type="SAM" id="SignalP"/>
    </source>
</evidence>
<dbReference type="InterPro" id="IPR017850">
    <property type="entry name" value="Alkaline_phosphatase_core_sf"/>
</dbReference>
<feature type="binding site" evidence="8">
    <location>
        <position position="52"/>
    </location>
    <ligand>
        <name>Zn(2+)</name>
        <dbReference type="ChEBI" id="CHEBI:29105"/>
        <label>2</label>
    </ligand>
</feature>
<evidence type="ECO:0000256" key="8">
    <source>
        <dbReference type="PIRSR" id="PIRSR601952-2"/>
    </source>
</evidence>
<keyword evidence="4" id="KW-0378">Hydrolase</keyword>
<dbReference type="InterPro" id="IPR018299">
    <property type="entry name" value="Alkaline_phosphatase_AS"/>
</dbReference>
<dbReference type="CDD" id="cd16012">
    <property type="entry name" value="ALP"/>
    <property type="match status" value="1"/>
</dbReference>
<keyword evidence="12" id="KW-1185">Reference proteome</keyword>
<evidence type="ECO:0000313" key="11">
    <source>
        <dbReference type="EMBL" id="ABL66677.1"/>
    </source>
</evidence>
<feature type="binding site" evidence="8">
    <location>
        <position position="148"/>
    </location>
    <ligand>
        <name>Mg(2+)</name>
        <dbReference type="ChEBI" id="CHEBI:18420"/>
    </ligand>
</feature>
<feature type="binding site" evidence="8">
    <location>
        <position position="324"/>
    </location>
    <ligand>
        <name>Zn(2+)</name>
        <dbReference type="ChEBI" id="CHEBI:29105"/>
        <label>2</label>
    </ligand>
</feature>
<feature type="binding site" evidence="8">
    <location>
        <position position="325"/>
    </location>
    <ligand>
        <name>Zn(2+)</name>
        <dbReference type="ChEBI" id="CHEBI:29105"/>
        <label>2</label>
    </ligand>
</feature>
<evidence type="ECO:0000256" key="9">
    <source>
        <dbReference type="RuleBase" id="RU003946"/>
    </source>
</evidence>